<feature type="region of interest" description="Disordered" evidence="5">
    <location>
        <begin position="458"/>
        <end position="510"/>
    </location>
</feature>
<keyword evidence="8" id="KW-1185">Reference proteome</keyword>
<comment type="caution">
    <text evidence="7">The sequence shown here is derived from an EMBL/GenBank/DDBJ whole genome shotgun (WGS) entry which is preliminary data.</text>
</comment>
<dbReference type="InterPro" id="IPR039462">
    <property type="entry name" value="Nup159/Nup146_N"/>
</dbReference>
<comment type="subcellular location">
    <subcellularLocation>
        <location evidence="1">Nucleus</location>
    </subcellularLocation>
</comment>
<feature type="compositionally biased region" description="Low complexity" evidence="5">
    <location>
        <begin position="771"/>
        <end position="781"/>
    </location>
</feature>
<feature type="compositionally biased region" description="Low complexity" evidence="5">
    <location>
        <begin position="483"/>
        <end position="507"/>
    </location>
</feature>
<evidence type="ECO:0000256" key="4">
    <source>
        <dbReference type="SAM" id="Coils"/>
    </source>
</evidence>
<dbReference type="EMBL" id="JANBVN010000047">
    <property type="protein sequence ID" value="KAJ9156982.1"/>
    <property type="molecule type" value="Genomic_DNA"/>
</dbReference>
<protein>
    <recommendedName>
        <fullName evidence="6">Nucleoporin Nup159/Nup146 N-terminal domain-containing protein</fullName>
    </recommendedName>
</protein>
<dbReference type="Gene3D" id="2.130.10.10">
    <property type="entry name" value="YVTN repeat-like/Quinoprotein amine dehydrogenase"/>
    <property type="match status" value="1"/>
</dbReference>
<evidence type="ECO:0000313" key="8">
    <source>
        <dbReference type="Proteomes" id="UP001174691"/>
    </source>
</evidence>
<dbReference type="GO" id="GO:0006606">
    <property type="term" value="P:protein import into nucleus"/>
    <property type="evidence" value="ECO:0007669"/>
    <property type="project" value="TreeGrafter"/>
</dbReference>
<organism evidence="7 8">
    <name type="scientific">Coniochaeta hoffmannii</name>
    <dbReference type="NCBI Taxonomy" id="91930"/>
    <lineage>
        <taxon>Eukaryota</taxon>
        <taxon>Fungi</taxon>
        <taxon>Dikarya</taxon>
        <taxon>Ascomycota</taxon>
        <taxon>Pezizomycotina</taxon>
        <taxon>Sordariomycetes</taxon>
        <taxon>Sordariomycetidae</taxon>
        <taxon>Coniochaetales</taxon>
        <taxon>Coniochaetaceae</taxon>
        <taxon>Coniochaeta</taxon>
    </lineage>
</organism>
<dbReference type="FunFam" id="2.130.10.10:FF:000645">
    <property type="entry name" value="Putative nuclear pore complex subunit Nup159"/>
    <property type="match status" value="1"/>
</dbReference>
<feature type="compositionally biased region" description="Gly residues" evidence="5">
    <location>
        <begin position="700"/>
        <end position="711"/>
    </location>
</feature>
<reference evidence="7" key="1">
    <citation type="submission" date="2022-07" db="EMBL/GenBank/DDBJ databases">
        <title>Fungi with potential for degradation of polypropylene.</title>
        <authorList>
            <person name="Gostincar C."/>
        </authorList>
    </citation>
    <scope>NUCLEOTIDE SEQUENCE</scope>
    <source>
        <strain evidence="7">EXF-13287</strain>
    </source>
</reference>
<evidence type="ECO:0000256" key="1">
    <source>
        <dbReference type="ARBA" id="ARBA00004123"/>
    </source>
</evidence>
<proteinExistence type="predicted"/>
<keyword evidence="2" id="KW-0813">Transport</keyword>
<evidence type="ECO:0000256" key="5">
    <source>
        <dbReference type="SAM" id="MobiDB-lite"/>
    </source>
</evidence>
<feature type="compositionally biased region" description="Gly residues" evidence="5">
    <location>
        <begin position="1022"/>
        <end position="1037"/>
    </location>
</feature>
<feature type="compositionally biased region" description="Low complexity" evidence="5">
    <location>
        <begin position="1078"/>
        <end position="1088"/>
    </location>
</feature>
<dbReference type="SUPFAM" id="SSF117289">
    <property type="entry name" value="Nucleoporin domain"/>
    <property type="match status" value="1"/>
</dbReference>
<dbReference type="PANTHER" id="PTHR23193">
    <property type="entry name" value="NUCLEAR PORE COMPLEX PROTEIN NUP"/>
    <property type="match status" value="1"/>
</dbReference>
<feature type="compositionally biased region" description="Basic and acidic residues" evidence="5">
    <location>
        <begin position="686"/>
        <end position="698"/>
    </location>
</feature>
<dbReference type="GO" id="GO:0017056">
    <property type="term" value="F:structural constituent of nuclear pore"/>
    <property type="evidence" value="ECO:0007669"/>
    <property type="project" value="TreeGrafter"/>
</dbReference>
<dbReference type="GO" id="GO:0006405">
    <property type="term" value="P:RNA export from nucleus"/>
    <property type="evidence" value="ECO:0007669"/>
    <property type="project" value="TreeGrafter"/>
</dbReference>
<feature type="compositionally biased region" description="Low complexity" evidence="5">
    <location>
        <begin position="816"/>
        <end position="849"/>
    </location>
</feature>
<feature type="region of interest" description="Disordered" evidence="5">
    <location>
        <begin position="565"/>
        <end position="584"/>
    </location>
</feature>
<sequence length="1489" mass="156941">MAFSFANSGNAGGAGGQPENELKTIQTEGLGFLSVAGDAKLQLTPRWSDPPAPTASLLSIASRKGLVAAAGPDAVYIATTEVVRKAFEAPKGDTDIRPFQPTMTVPVPTRISQLAFTADEQFLIVSAESGGGLAVYEVQALSQGSSQPAFELSTSGESIRQLVPNPMPELAALCAIVTTNGNLLMANLEEKQLASGANGPVLRNQVTCASWSTKGKQLVAGRADGTVHQMTPDGTDKGQIPKPPTLGDCHVESITWIENHLFLVIHQATNGQDKPVYHIIARKQQAGAAPTFTFQHIADPVEPFVSEKTPHHSILRLHQFPPNLEDLLIVASTAIQDIGLMSRSKTPLASDVPAEAITNVFTTTELADDSRRAQLPMTEDLQDTFPVGVALDLSGKDKVYKPIPTDEMDESPGPLPGLWVLSNEGVLCAWWIVYNESIRNGTVYPGLAAAQQSSAQQPAAPAFGTPKSNPFGASASSTPAFGAPSTSTPSAFGAPPTATPTPAFGGPSVLGAKPNPWAAAAPTSGGAAPAFGSSSFGSTPASAAPKFGSPSLPFGAKAATPAFGQPSAALGSKPSPWAAGSTATATPAFGQSGFGTAGVTNTNKVFGSSTSTPSGGFSAFASKGGFGSVAANTGNTTSVFGQPPGTVAPVKEVSMDTETSFPPPGSKPQGGSTFGSPFVLGTTFKADPKSANDNEPEQKSGGGSFFGGGFGLSLNEPAKVLPSREAKDEDMDATTPALEKPKSIFETTTPAVEKPKSIFDSTTPATEKPKSIFASSTTPTTTPAPPKFGFPTASAPPAGSSIFGATKPATSPAVNPFAPKPFANPFAPSAPSYSAEPESPQSEESWASSEIKEEEDEGDDKENLANIPEAPLPPDPTTSSKAAKAVDNAPLPPGFLAKPAKKEEDTAVPEDAPLPPDFTKTPVKGPEEAPLPPDFLAKGTPKDTNLAIPAAPDSAEEGEFSEEEENEGAEEEEGDEEAQGEEEEGGADEEEEEEEREEEDDEEGTEGSGIDVAQDLSPPESGLGGYTPQGSFTGMGGSTFSSHATNETEKPRPLFGEISKNAPPLFPKAVPPSPRSPSPVRTTLPPSRGAIPPNLLRPEASRSASFHKAAKSSISLDPNVDLQRKLRAKKEEEAQLLRDPEDEGIQQILQSAIEPTLVIDEFVTVDSQLPEVSSREKEPIHVQCEALWRDINRMLDRIGLNSRALQSFIKGHTTLNKEGGRTKEDLDHPDDWVLVEAEDLGLIVEIQLTRELEEGRVKDVDETKDAIREMLRDISKLRAKQEDMHKIIMAHVDPEQASIVRSLPLNAEQATQQNELRRAYANVTQLLAEAEESLTLLRAKMASAGGASNRKTGAPTVDAVIRTINKLTTMAEKRSVDIDVLETQMRRLRVGTGSPAPRSREGSPFVAGTPSHRRSQLMSPGTNMRDSFASSVASYGARGTPPRKKMSMFTEEERKALQSKQGKRKAKLGMLREALQRVGPQVSTLQDDV</sequence>
<dbReference type="Pfam" id="PF16755">
    <property type="entry name" value="Beta-prop_NUP159_NUP214"/>
    <property type="match status" value="1"/>
</dbReference>
<feature type="domain" description="Nucleoporin Nup159/Nup146 N-terminal" evidence="6">
    <location>
        <begin position="51"/>
        <end position="427"/>
    </location>
</feature>
<gene>
    <name evidence="7" type="ORF">NKR19_g3972</name>
</gene>
<dbReference type="GO" id="GO:0005643">
    <property type="term" value="C:nuclear pore"/>
    <property type="evidence" value="ECO:0007669"/>
    <property type="project" value="TreeGrafter"/>
</dbReference>
<feature type="region of interest" description="Disordered" evidence="5">
    <location>
        <begin position="1390"/>
        <end position="1424"/>
    </location>
</feature>
<feature type="region of interest" description="Disordered" evidence="5">
    <location>
        <begin position="1"/>
        <end position="20"/>
    </location>
</feature>
<keyword evidence="4" id="KW-0175">Coiled coil</keyword>
<evidence type="ECO:0000313" key="7">
    <source>
        <dbReference type="EMBL" id="KAJ9156982.1"/>
    </source>
</evidence>
<feature type="region of interest" description="Disordered" evidence="5">
    <location>
        <begin position="653"/>
        <end position="1112"/>
    </location>
</feature>
<dbReference type="GO" id="GO:0008139">
    <property type="term" value="F:nuclear localization sequence binding"/>
    <property type="evidence" value="ECO:0007669"/>
    <property type="project" value="TreeGrafter"/>
</dbReference>
<name>A0AA38S1B3_9PEZI</name>
<dbReference type="InterPro" id="IPR015943">
    <property type="entry name" value="WD40/YVTN_repeat-like_dom_sf"/>
</dbReference>
<feature type="coiled-coil region" evidence="4">
    <location>
        <begin position="1313"/>
        <end position="1340"/>
    </location>
</feature>
<feature type="compositionally biased region" description="Pro residues" evidence="5">
    <location>
        <begin position="1064"/>
        <end position="1077"/>
    </location>
</feature>
<keyword evidence="3" id="KW-0539">Nucleus</keyword>
<dbReference type="Proteomes" id="UP001174691">
    <property type="component" value="Unassembled WGS sequence"/>
</dbReference>
<evidence type="ECO:0000256" key="3">
    <source>
        <dbReference type="ARBA" id="ARBA00023242"/>
    </source>
</evidence>
<accession>A0AA38S1B3</accession>
<feature type="compositionally biased region" description="Acidic residues" evidence="5">
    <location>
        <begin position="954"/>
        <end position="1005"/>
    </location>
</feature>
<evidence type="ECO:0000259" key="6">
    <source>
        <dbReference type="Pfam" id="PF16755"/>
    </source>
</evidence>
<dbReference type="InterPro" id="IPR026054">
    <property type="entry name" value="Nucleoporin"/>
</dbReference>
<evidence type="ECO:0000256" key="2">
    <source>
        <dbReference type="ARBA" id="ARBA00022448"/>
    </source>
</evidence>
<dbReference type="PANTHER" id="PTHR23193:SF23">
    <property type="entry name" value="NUCLEAR PORE COMPLEX PROTEIN NUP153"/>
    <property type="match status" value="1"/>
</dbReference>